<dbReference type="InterPro" id="IPR036860">
    <property type="entry name" value="SH2_dom_sf"/>
</dbReference>
<dbReference type="SMART" id="SM00326">
    <property type="entry name" value="SH3"/>
    <property type="match status" value="1"/>
</dbReference>
<reference evidence="7" key="1">
    <citation type="submission" date="2025-08" db="UniProtKB">
        <authorList>
            <consortium name="Ensembl"/>
        </authorList>
    </citation>
    <scope>IDENTIFICATION</scope>
</reference>
<keyword evidence="8" id="KW-1185">Reference proteome</keyword>
<dbReference type="InterPro" id="IPR001452">
    <property type="entry name" value="SH3_domain"/>
</dbReference>
<dbReference type="PANTHER" id="PTHR46037">
    <property type="entry name" value="PROTEIN ENHANCER OF SEVENLESS 2B"/>
    <property type="match status" value="1"/>
</dbReference>
<dbReference type="Gene3D" id="2.30.30.40">
    <property type="entry name" value="SH3 Domains"/>
    <property type="match status" value="1"/>
</dbReference>
<dbReference type="Gene3D" id="3.30.505.10">
    <property type="entry name" value="SH2 domain"/>
    <property type="match status" value="1"/>
</dbReference>
<evidence type="ECO:0000259" key="5">
    <source>
        <dbReference type="PROSITE" id="PS50001"/>
    </source>
</evidence>
<organism evidence="7 8">
    <name type="scientific">Pavo cristatus</name>
    <name type="common">Indian peafowl</name>
    <name type="synonym">Blue peafowl</name>
    <dbReference type="NCBI Taxonomy" id="9049"/>
    <lineage>
        <taxon>Eukaryota</taxon>
        <taxon>Metazoa</taxon>
        <taxon>Chordata</taxon>
        <taxon>Craniata</taxon>
        <taxon>Vertebrata</taxon>
        <taxon>Euteleostomi</taxon>
        <taxon>Archelosauria</taxon>
        <taxon>Archosauria</taxon>
        <taxon>Dinosauria</taxon>
        <taxon>Saurischia</taxon>
        <taxon>Theropoda</taxon>
        <taxon>Coelurosauria</taxon>
        <taxon>Aves</taxon>
        <taxon>Neognathae</taxon>
        <taxon>Galloanserae</taxon>
        <taxon>Galliformes</taxon>
        <taxon>Phasianidae</taxon>
        <taxon>Phasianinae</taxon>
        <taxon>Pavo</taxon>
    </lineage>
</organism>
<accession>A0A8C9EMR9</accession>
<proteinExistence type="predicted"/>
<evidence type="ECO:0000256" key="4">
    <source>
        <dbReference type="PROSITE-ProRule" id="PRU00192"/>
    </source>
</evidence>
<keyword evidence="2 3" id="KW-0727">SH2 domain</keyword>
<evidence type="ECO:0000259" key="6">
    <source>
        <dbReference type="PROSITE" id="PS50002"/>
    </source>
</evidence>
<dbReference type="PRINTS" id="PR00401">
    <property type="entry name" value="SH2DOMAIN"/>
</dbReference>
<dbReference type="CDD" id="cd12011">
    <property type="entry name" value="SH3_SLAP2"/>
    <property type="match status" value="1"/>
</dbReference>
<dbReference type="SUPFAM" id="SSF55550">
    <property type="entry name" value="SH2 domain"/>
    <property type="match status" value="1"/>
</dbReference>
<evidence type="ECO:0000313" key="7">
    <source>
        <dbReference type="Ensembl" id="ENSPSTP00000002187.1"/>
    </source>
</evidence>
<dbReference type="FunFam" id="2.30.30.40:FF:000224">
    <property type="entry name" value="Src like adaptor 2"/>
    <property type="match status" value="1"/>
</dbReference>
<evidence type="ECO:0000256" key="3">
    <source>
        <dbReference type="PROSITE-ProRule" id="PRU00191"/>
    </source>
</evidence>
<sequence length="284" mass="30837">GKSAPSRGSACPKPLSAAPLAAIPAPSPLPTQAAPGGFQALALCDFPSGAGAAAVLRMGEQLRVLSEDGEWWLVASQVSGKECLIPSSCVAKVRHRWLYEGVSREKAEELLLQPGNHSGAFLIRESQTRRGGFSLSVRRTELASWDAVTHYRIHRLENGWLYISPRLTFPSLHDLVDHYSGKEPAPGLCCTLRAPCTMEVAKAVPAPARPAVVKKATLNWDKIDRCGQLWGLWAPWGQALLADCPICPTAPSCSQRPCHHWERRRRRTPPSAWACGKPSAPICC</sequence>
<evidence type="ECO:0000313" key="8">
    <source>
        <dbReference type="Proteomes" id="UP000694428"/>
    </source>
</evidence>
<dbReference type="PROSITE" id="PS50002">
    <property type="entry name" value="SH3"/>
    <property type="match status" value="1"/>
</dbReference>
<dbReference type="SUPFAM" id="SSF50044">
    <property type="entry name" value="SH3-domain"/>
    <property type="match status" value="1"/>
</dbReference>
<dbReference type="InterPro" id="IPR043539">
    <property type="entry name" value="Grb2-like"/>
</dbReference>
<reference evidence="7" key="2">
    <citation type="submission" date="2025-09" db="UniProtKB">
        <authorList>
            <consortium name="Ensembl"/>
        </authorList>
    </citation>
    <scope>IDENTIFICATION</scope>
</reference>
<dbReference type="Ensembl" id="ENSPSTT00000002305.1">
    <property type="protein sequence ID" value="ENSPSTP00000002187.1"/>
    <property type="gene ID" value="ENSPSTG00000001520.1"/>
</dbReference>
<feature type="domain" description="SH2" evidence="5">
    <location>
        <begin position="97"/>
        <end position="196"/>
    </location>
</feature>
<feature type="domain" description="SH3" evidence="6">
    <location>
        <begin position="35"/>
        <end position="95"/>
    </location>
</feature>
<keyword evidence="1 4" id="KW-0728">SH3 domain</keyword>
<dbReference type="InterPro" id="IPR036028">
    <property type="entry name" value="SH3-like_dom_sf"/>
</dbReference>
<dbReference type="PROSITE" id="PS50001">
    <property type="entry name" value="SH2"/>
    <property type="match status" value="1"/>
</dbReference>
<dbReference type="AlphaFoldDB" id="A0A8C9EMR9"/>
<protein>
    <recommendedName>
        <fullName evidence="9">Src like adaptor 2</fullName>
    </recommendedName>
</protein>
<name>A0A8C9EMR9_PAVCR</name>
<evidence type="ECO:0008006" key="9">
    <source>
        <dbReference type="Google" id="ProtNLM"/>
    </source>
</evidence>
<dbReference type="Pfam" id="PF00017">
    <property type="entry name" value="SH2"/>
    <property type="match status" value="1"/>
</dbReference>
<dbReference type="Proteomes" id="UP000694428">
    <property type="component" value="Unplaced"/>
</dbReference>
<evidence type="ECO:0000256" key="2">
    <source>
        <dbReference type="ARBA" id="ARBA00022999"/>
    </source>
</evidence>
<evidence type="ECO:0000256" key="1">
    <source>
        <dbReference type="ARBA" id="ARBA00022443"/>
    </source>
</evidence>
<dbReference type="SMART" id="SM00252">
    <property type="entry name" value="SH2"/>
    <property type="match status" value="1"/>
</dbReference>
<dbReference type="InterPro" id="IPR000980">
    <property type="entry name" value="SH2"/>
</dbReference>